<comment type="caution">
    <text evidence="2">The sequence shown here is derived from an EMBL/GenBank/DDBJ whole genome shotgun (WGS) entry which is preliminary data.</text>
</comment>
<reference evidence="2 3" key="1">
    <citation type="submission" date="2016-05" db="EMBL/GenBank/DDBJ databases">
        <authorList>
            <person name="Lavstsen T."/>
            <person name="Jespersen J.S."/>
        </authorList>
    </citation>
    <scope>NUCLEOTIDE SEQUENCE [LARGE SCALE GENOMIC DNA]</scope>
    <source>
        <strain evidence="2 3">YLB-01</strain>
    </source>
</reference>
<gene>
    <name evidence="2" type="ORF">A7J15_06590</name>
</gene>
<dbReference type="RefSeq" id="WP_067026206.1">
    <property type="nucleotide sequence ID" value="NZ_CP038256.1"/>
</dbReference>
<dbReference type="OrthoDB" id="5073412at2"/>
<dbReference type="AlphaFoldDB" id="A0A1B9NB92"/>
<sequence>MTDREHIKKPLDHLPPKEEREGDEIDEPDYPGSDDTEGGSRVSPDTAAEPGEPARHGVAKLRPQS</sequence>
<protein>
    <submittedName>
        <fullName evidence="2">Uncharacterized protein</fullName>
    </submittedName>
</protein>
<organism evidence="2 3">
    <name type="scientific">Microbacterium sediminis</name>
    <dbReference type="NCBI Taxonomy" id="904291"/>
    <lineage>
        <taxon>Bacteria</taxon>
        <taxon>Bacillati</taxon>
        <taxon>Actinomycetota</taxon>
        <taxon>Actinomycetes</taxon>
        <taxon>Micrococcales</taxon>
        <taxon>Microbacteriaceae</taxon>
        <taxon>Microbacterium</taxon>
    </lineage>
</organism>
<feature type="compositionally biased region" description="Basic and acidic residues" evidence="1">
    <location>
        <begin position="1"/>
        <end position="20"/>
    </location>
</feature>
<evidence type="ECO:0000313" key="2">
    <source>
        <dbReference type="EMBL" id="OCG73881.1"/>
    </source>
</evidence>
<keyword evidence="3" id="KW-1185">Reference proteome</keyword>
<dbReference type="EMBL" id="LXMD01000023">
    <property type="protein sequence ID" value="OCG73881.1"/>
    <property type="molecule type" value="Genomic_DNA"/>
</dbReference>
<dbReference type="Proteomes" id="UP000093355">
    <property type="component" value="Unassembled WGS sequence"/>
</dbReference>
<proteinExistence type="predicted"/>
<evidence type="ECO:0000313" key="3">
    <source>
        <dbReference type="Proteomes" id="UP000093355"/>
    </source>
</evidence>
<feature type="compositionally biased region" description="Acidic residues" evidence="1">
    <location>
        <begin position="21"/>
        <end position="37"/>
    </location>
</feature>
<name>A0A1B9NB92_9MICO</name>
<accession>A0A1B9NB92</accession>
<evidence type="ECO:0000256" key="1">
    <source>
        <dbReference type="SAM" id="MobiDB-lite"/>
    </source>
</evidence>
<feature type="region of interest" description="Disordered" evidence="1">
    <location>
        <begin position="1"/>
        <end position="65"/>
    </location>
</feature>